<gene>
    <name evidence="2" type="ORF">K7C98_20725</name>
</gene>
<keyword evidence="1" id="KW-0732">Signal</keyword>
<evidence type="ECO:0000313" key="2">
    <source>
        <dbReference type="EMBL" id="MBZ5711672.1"/>
    </source>
</evidence>
<reference evidence="2" key="1">
    <citation type="submission" date="2021-08" db="EMBL/GenBank/DDBJ databases">
        <authorList>
            <person name="Stevens D.C."/>
        </authorList>
    </citation>
    <scope>NUCLEOTIDE SEQUENCE</scope>
    <source>
        <strain evidence="2">DSM 53165</strain>
    </source>
</reference>
<feature type="signal peptide" evidence="1">
    <location>
        <begin position="1"/>
        <end position="27"/>
    </location>
</feature>
<sequence>MTWKNLALVLSGILIGCAGGTVGHAIAQYPATAPRFEHMCMGPSSSVSGINDDVTQAANQGWELVTMTQGIVCFKRPRV</sequence>
<feature type="chain" id="PRO_5047488510" description="Lipoprotein" evidence="1">
    <location>
        <begin position="28"/>
        <end position="79"/>
    </location>
</feature>
<protein>
    <recommendedName>
        <fullName evidence="4">Lipoprotein</fullName>
    </recommendedName>
</protein>
<dbReference type="RefSeq" id="WP_224193433.1">
    <property type="nucleotide sequence ID" value="NZ_JAIRAU010000027.1"/>
</dbReference>
<comment type="caution">
    <text evidence="2">The sequence shown here is derived from an EMBL/GenBank/DDBJ whole genome shotgun (WGS) entry which is preliminary data.</text>
</comment>
<dbReference type="Proteomes" id="UP001139031">
    <property type="component" value="Unassembled WGS sequence"/>
</dbReference>
<evidence type="ECO:0000313" key="3">
    <source>
        <dbReference type="Proteomes" id="UP001139031"/>
    </source>
</evidence>
<evidence type="ECO:0008006" key="4">
    <source>
        <dbReference type="Google" id="ProtNLM"/>
    </source>
</evidence>
<organism evidence="2 3">
    <name type="scientific">Nannocystis pusilla</name>
    <dbReference type="NCBI Taxonomy" id="889268"/>
    <lineage>
        <taxon>Bacteria</taxon>
        <taxon>Pseudomonadati</taxon>
        <taxon>Myxococcota</taxon>
        <taxon>Polyangia</taxon>
        <taxon>Nannocystales</taxon>
        <taxon>Nannocystaceae</taxon>
        <taxon>Nannocystis</taxon>
    </lineage>
</organism>
<dbReference type="PROSITE" id="PS51257">
    <property type="entry name" value="PROKAR_LIPOPROTEIN"/>
    <property type="match status" value="1"/>
</dbReference>
<accession>A0ABS7TTV0</accession>
<keyword evidence="3" id="KW-1185">Reference proteome</keyword>
<dbReference type="EMBL" id="JAIRAU010000027">
    <property type="protein sequence ID" value="MBZ5711672.1"/>
    <property type="molecule type" value="Genomic_DNA"/>
</dbReference>
<name>A0ABS7TTV0_9BACT</name>
<evidence type="ECO:0000256" key="1">
    <source>
        <dbReference type="SAM" id="SignalP"/>
    </source>
</evidence>
<proteinExistence type="predicted"/>